<dbReference type="EMBL" id="CP000673">
    <property type="protein sequence ID" value="EDK34982.1"/>
    <property type="molecule type" value="Genomic_DNA"/>
</dbReference>
<name>A5N1I6_CLOK5</name>
<organism evidence="1 2">
    <name type="scientific">Clostridium kluyveri (strain ATCC 8527 / DSM 555 / NBRC 12016 / NCIMB 10680 / K1)</name>
    <dbReference type="NCBI Taxonomy" id="431943"/>
    <lineage>
        <taxon>Bacteria</taxon>
        <taxon>Bacillati</taxon>
        <taxon>Bacillota</taxon>
        <taxon>Clostridia</taxon>
        <taxon>Eubacteriales</taxon>
        <taxon>Clostridiaceae</taxon>
        <taxon>Clostridium</taxon>
    </lineage>
</organism>
<dbReference type="Proteomes" id="UP000002411">
    <property type="component" value="Chromosome"/>
</dbReference>
<gene>
    <name evidence="1" type="ordered locus">CKL_2973</name>
</gene>
<dbReference type="STRING" id="431943.CKL_2973"/>
<dbReference type="AlphaFoldDB" id="A5N1I6"/>
<evidence type="ECO:0000313" key="2">
    <source>
        <dbReference type="Proteomes" id="UP000002411"/>
    </source>
</evidence>
<keyword evidence="2" id="KW-1185">Reference proteome</keyword>
<proteinExistence type="predicted"/>
<sequence>MSIIIFHVIQYIRNDFLCQYHPNKKGSSIVPIGTDMLSIRTKMNNKTVNTIVTMPQ</sequence>
<dbReference type="HOGENOM" id="CLU_3006101_0_0_9"/>
<dbReference type="KEGG" id="ckl:CKL_2973"/>
<evidence type="ECO:0000313" key="1">
    <source>
        <dbReference type="EMBL" id="EDK34982.1"/>
    </source>
</evidence>
<accession>A5N1I6</accession>
<reference evidence="1 2" key="1">
    <citation type="journal article" date="2008" name="Proc. Natl. Acad. Sci. U.S.A.">
        <title>The genome of Clostridium kluyveri, a strict anaerobe with unique metabolic features.</title>
        <authorList>
            <person name="Seedorf H."/>
            <person name="Fricke W.F."/>
            <person name="Veith B."/>
            <person name="Brueggemann H."/>
            <person name="Liesegang H."/>
            <person name="Strittmatter A."/>
            <person name="Miethke M."/>
            <person name="Buckel W."/>
            <person name="Hinderberger J."/>
            <person name="Li F."/>
            <person name="Hagemeier C."/>
            <person name="Thauer R.K."/>
            <person name="Gottschalk G."/>
        </authorList>
    </citation>
    <scope>NUCLEOTIDE SEQUENCE [LARGE SCALE GENOMIC DNA]</scope>
    <source>
        <strain evidence="2">ATCC 8527 / DSM 555 / NCIMB 10680</strain>
    </source>
</reference>
<protein>
    <submittedName>
        <fullName evidence="1">Uncharacterized protein</fullName>
    </submittedName>
</protein>